<keyword evidence="1" id="KW-0175">Coiled coil</keyword>
<organism evidence="3 4">
    <name type="scientific">Petromyzon marinus</name>
    <name type="common">Sea lamprey</name>
    <dbReference type="NCBI Taxonomy" id="7757"/>
    <lineage>
        <taxon>Eukaryota</taxon>
        <taxon>Metazoa</taxon>
        <taxon>Chordata</taxon>
        <taxon>Craniata</taxon>
        <taxon>Vertebrata</taxon>
        <taxon>Cyclostomata</taxon>
        <taxon>Hyperoartia</taxon>
        <taxon>Petromyzontiformes</taxon>
        <taxon>Petromyzontidae</taxon>
        <taxon>Petromyzon</taxon>
    </lineage>
</organism>
<dbReference type="PANTHER" id="PTHR34529:SF1">
    <property type="entry name" value="AP-1 COMPLEX-ASSOCIATED REGULATORY PROTEIN"/>
    <property type="match status" value="1"/>
</dbReference>
<proteinExistence type="predicted"/>
<dbReference type="GO" id="GO:2000146">
    <property type="term" value="P:negative regulation of cell motility"/>
    <property type="evidence" value="ECO:0007669"/>
    <property type="project" value="InterPro"/>
</dbReference>
<dbReference type="KEGG" id="pmrn:116951062"/>
<feature type="region of interest" description="Disordered" evidence="2">
    <location>
        <begin position="228"/>
        <end position="334"/>
    </location>
</feature>
<evidence type="ECO:0000313" key="3">
    <source>
        <dbReference type="Proteomes" id="UP001318040"/>
    </source>
</evidence>
<feature type="compositionally biased region" description="Low complexity" evidence="2">
    <location>
        <begin position="251"/>
        <end position="269"/>
    </location>
</feature>
<dbReference type="GO" id="GO:0048203">
    <property type="term" value="P:vesicle targeting, trans-Golgi to endosome"/>
    <property type="evidence" value="ECO:0007669"/>
    <property type="project" value="InterPro"/>
</dbReference>
<dbReference type="GO" id="GO:0035650">
    <property type="term" value="F:AP-1 adaptor complex binding"/>
    <property type="evidence" value="ECO:0007669"/>
    <property type="project" value="InterPro"/>
</dbReference>
<gene>
    <name evidence="4" type="primary">AP1AR</name>
</gene>
<dbReference type="Proteomes" id="UP001318040">
    <property type="component" value="Chromosome 41"/>
</dbReference>
<feature type="region of interest" description="Disordered" evidence="2">
    <location>
        <begin position="185"/>
        <end position="207"/>
    </location>
</feature>
<evidence type="ECO:0000313" key="4">
    <source>
        <dbReference type="RefSeq" id="XP_032825312.1"/>
    </source>
</evidence>
<keyword evidence="3" id="KW-1185">Reference proteome</keyword>
<evidence type="ECO:0000256" key="1">
    <source>
        <dbReference type="SAM" id="Coils"/>
    </source>
</evidence>
<dbReference type="RefSeq" id="XP_032825312.1">
    <property type="nucleotide sequence ID" value="XM_032969421.1"/>
</dbReference>
<dbReference type="CTD" id="55435"/>
<dbReference type="GO" id="GO:1900025">
    <property type="term" value="P:negative regulation of substrate adhesion-dependent cell spreading"/>
    <property type="evidence" value="ECO:0007669"/>
    <property type="project" value="InterPro"/>
</dbReference>
<dbReference type="GO" id="GO:0005829">
    <property type="term" value="C:cytosol"/>
    <property type="evidence" value="ECO:0007669"/>
    <property type="project" value="GOC"/>
</dbReference>
<dbReference type="AlphaFoldDB" id="A0AAJ7TWG1"/>
<name>A0AAJ7TWG1_PETMA</name>
<reference evidence="4" key="1">
    <citation type="submission" date="2025-08" db="UniProtKB">
        <authorList>
            <consortium name="RefSeq"/>
        </authorList>
    </citation>
    <scope>IDENTIFICATION</scope>
    <source>
        <tissue evidence="4">Sperm</tissue>
    </source>
</reference>
<feature type="compositionally biased region" description="Low complexity" evidence="2">
    <location>
        <begin position="277"/>
        <end position="289"/>
    </location>
</feature>
<dbReference type="Pfam" id="PF15745">
    <property type="entry name" value="AP1AR"/>
    <property type="match status" value="2"/>
</dbReference>
<dbReference type="PANTHER" id="PTHR34529">
    <property type="entry name" value="AP-1 COMPLEX-ASSOCIATED REGULATORY PROTEIN"/>
    <property type="match status" value="1"/>
</dbReference>
<dbReference type="InterPro" id="IPR031483">
    <property type="entry name" value="AP1AR"/>
</dbReference>
<dbReference type="GO" id="GO:0034315">
    <property type="term" value="P:regulation of Arp2/3 complex-mediated actin nucleation"/>
    <property type="evidence" value="ECO:0007669"/>
    <property type="project" value="InterPro"/>
</dbReference>
<feature type="coiled-coil region" evidence="1">
    <location>
        <begin position="79"/>
        <end position="124"/>
    </location>
</feature>
<feature type="compositionally biased region" description="Low complexity" evidence="2">
    <location>
        <begin position="314"/>
        <end position="325"/>
    </location>
</feature>
<sequence>MGACWSWCVAALRPGGAAGRPRLSRAGGGSKYFKSGYAAEHTTIEFENLVEEDEVYSSVNANPRMFTEEEVRTLREGKYEHLVDEQRNLDQRLAQQLREQEERLKKEEEDLHRAQRLAALHAKQKHARQERSSDLDKSWVGDSADEWQVADEEEDFDHYLQGVKARSDAFRNKYRIVADAAITPNTESSRTRSSADDSASLDLEWEDEEGINRMLEAHERSRTEEDLLQASMMQPESPRPPGRARSDREQQQQQQQRRRQQQQQQQQQQGDTGGNGSTPAATSTSESSPGLEWENDFVGAQVDDNGNDDGGGAPAAAGSTDGSTSGDDRHAADR</sequence>
<evidence type="ECO:0000256" key="2">
    <source>
        <dbReference type="SAM" id="MobiDB-lite"/>
    </source>
</evidence>
<accession>A0AAJ7TWG1</accession>
<protein>
    <submittedName>
        <fullName evidence="4">AP-1 complex-associated regulatory protein isoform X1</fullName>
    </submittedName>
</protein>